<keyword evidence="2" id="KW-1185">Reference proteome</keyword>
<gene>
    <name evidence="1" type="ORF">GCM10023313_20310</name>
</gene>
<organism evidence="1 2">
    <name type="scientific">Mucilaginibacter defluvii</name>
    <dbReference type="NCBI Taxonomy" id="1196019"/>
    <lineage>
        <taxon>Bacteria</taxon>
        <taxon>Pseudomonadati</taxon>
        <taxon>Bacteroidota</taxon>
        <taxon>Sphingobacteriia</taxon>
        <taxon>Sphingobacteriales</taxon>
        <taxon>Sphingobacteriaceae</taxon>
        <taxon>Mucilaginibacter</taxon>
    </lineage>
</organism>
<dbReference type="RefSeq" id="WP_345331082.1">
    <property type="nucleotide sequence ID" value="NZ_BAABJI010000002.1"/>
</dbReference>
<sequence length="172" mass="20215">MYSTKFTFLLLLCLIIPFSLRLMKYEPYPAILLPSGPQIVKKHQGSIKMEFKQLFGINPNGHWKRIEPKEFMHPAPAAYLTNLTLKNMGFKELKPHLFNGKYKLVNHFFRFQRSNSPNLNTTELRVWLKQRLAKSGYQTSKIRVSTYVNTISTANGEIIKRELKKEKYYDLD</sequence>
<proteinExistence type="predicted"/>
<protein>
    <submittedName>
        <fullName evidence="1">Uncharacterized protein</fullName>
    </submittedName>
</protein>
<evidence type="ECO:0000313" key="2">
    <source>
        <dbReference type="Proteomes" id="UP001501436"/>
    </source>
</evidence>
<dbReference type="EMBL" id="BAABJI010000002">
    <property type="protein sequence ID" value="GAA4916663.1"/>
    <property type="molecule type" value="Genomic_DNA"/>
</dbReference>
<evidence type="ECO:0000313" key="1">
    <source>
        <dbReference type="EMBL" id="GAA4916663.1"/>
    </source>
</evidence>
<comment type="caution">
    <text evidence="1">The sequence shown here is derived from an EMBL/GenBank/DDBJ whole genome shotgun (WGS) entry which is preliminary data.</text>
</comment>
<accession>A0ABP9G0A0</accession>
<name>A0ABP9G0A0_9SPHI</name>
<reference evidence="2" key="1">
    <citation type="journal article" date="2019" name="Int. J. Syst. Evol. Microbiol.">
        <title>The Global Catalogue of Microorganisms (GCM) 10K type strain sequencing project: providing services to taxonomists for standard genome sequencing and annotation.</title>
        <authorList>
            <consortium name="The Broad Institute Genomics Platform"/>
            <consortium name="The Broad Institute Genome Sequencing Center for Infectious Disease"/>
            <person name="Wu L."/>
            <person name="Ma J."/>
        </authorList>
    </citation>
    <scope>NUCLEOTIDE SEQUENCE [LARGE SCALE GENOMIC DNA]</scope>
    <source>
        <strain evidence="2">JCM 18283</strain>
    </source>
</reference>
<dbReference type="Proteomes" id="UP001501436">
    <property type="component" value="Unassembled WGS sequence"/>
</dbReference>